<dbReference type="EMBL" id="JRRC01415590">
    <property type="protein sequence ID" value="KHG04633.1"/>
    <property type="molecule type" value="Genomic_DNA"/>
</dbReference>
<proteinExistence type="predicted"/>
<accession>A0A0B0MR85</accession>
<dbReference type="AlphaFoldDB" id="A0A0B0MR85"/>
<dbReference type="Proteomes" id="UP000032142">
    <property type="component" value="Unassembled WGS sequence"/>
</dbReference>
<name>A0A0B0MR85_GOSAR</name>
<evidence type="ECO:0000313" key="1">
    <source>
        <dbReference type="EMBL" id="KHG04633.1"/>
    </source>
</evidence>
<protein>
    <submittedName>
        <fullName evidence="1">Uncharacterized protein</fullName>
    </submittedName>
</protein>
<comment type="caution">
    <text evidence="1">The sequence shown here is derived from an EMBL/GenBank/DDBJ whole genome shotgun (WGS) entry which is preliminary data.</text>
</comment>
<gene>
    <name evidence="1" type="ORF">F383_28818</name>
</gene>
<organism evidence="1 2">
    <name type="scientific">Gossypium arboreum</name>
    <name type="common">Tree cotton</name>
    <name type="synonym">Gossypium nanking</name>
    <dbReference type="NCBI Taxonomy" id="29729"/>
    <lineage>
        <taxon>Eukaryota</taxon>
        <taxon>Viridiplantae</taxon>
        <taxon>Streptophyta</taxon>
        <taxon>Embryophyta</taxon>
        <taxon>Tracheophyta</taxon>
        <taxon>Spermatophyta</taxon>
        <taxon>Magnoliopsida</taxon>
        <taxon>eudicotyledons</taxon>
        <taxon>Gunneridae</taxon>
        <taxon>Pentapetalae</taxon>
        <taxon>rosids</taxon>
        <taxon>malvids</taxon>
        <taxon>Malvales</taxon>
        <taxon>Malvaceae</taxon>
        <taxon>Malvoideae</taxon>
        <taxon>Gossypium</taxon>
    </lineage>
</organism>
<evidence type="ECO:0000313" key="2">
    <source>
        <dbReference type="Proteomes" id="UP000032142"/>
    </source>
</evidence>
<keyword evidence="2" id="KW-1185">Reference proteome</keyword>
<reference evidence="2" key="1">
    <citation type="submission" date="2014-09" db="EMBL/GenBank/DDBJ databases">
        <authorList>
            <person name="Mudge J."/>
            <person name="Ramaraj T."/>
            <person name="Lindquist I.E."/>
            <person name="Bharti A.K."/>
            <person name="Sundararajan A."/>
            <person name="Cameron C.T."/>
            <person name="Woodward J.E."/>
            <person name="May G.D."/>
            <person name="Brubaker C."/>
            <person name="Broadhvest J."/>
            <person name="Wilkins T.A."/>
        </authorList>
    </citation>
    <scope>NUCLEOTIDE SEQUENCE</scope>
    <source>
        <strain evidence="2">cv. AKA8401</strain>
    </source>
</reference>
<sequence length="43" mass="4884">MQLSKPYAYSLFFPFSYSVTFLARGSTDVGGIDHTINQSTWYS</sequence>